<evidence type="ECO:0000256" key="2">
    <source>
        <dbReference type="ARBA" id="ARBA00022475"/>
    </source>
</evidence>
<name>A0A939C8K2_9ARCH</name>
<dbReference type="AlphaFoldDB" id="A0A939C8K2"/>
<evidence type="ECO:0000256" key="6">
    <source>
        <dbReference type="SAM" id="Phobius"/>
    </source>
</evidence>
<dbReference type="EMBL" id="JAFGDB010000015">
    <property type="protein sequence ID" value="MBN2067022.1"/>
    <property type="molecule type" value="Genomic_DNA"/>
</dbReference>
<proteinExistence type="predicted"/>
<evidence type="ECO:0000256" key="3">
    <source>
        <dbReference type="ARBA" id="ARBA00022692"/>
    </source>
</evidence>
<evidence type="ECO:0000256" key="4">
    <source>
        <dbReference type="ARBA" id="ARBA00022989"/>
    </source>
</evidence>
<dbReference type="PANTHER" id="PTHR34583:SF2">
    <property type="entry name" value="ANTIPORTER SUBUNIT MNHC2-RELATED"/>
    <property type="match status" value="1"/>
</dbReference>
<evidence type="ECO:0000256" key="5">
    <source>
        <dbReference type="ARBA" id="ARBA00023136"/>
    </source>
</evidence>
<comment type="caution">
    <text evidence="7">The sequence shown here is derived from an EMBL/GenBank/DDBJ whole genome shotgun (WGS) entry which is preliminary data.</text>
</comment>
<keyword evidence="5 6" id="KW-0472">Membrane</keyword>
<comment type="subcellular location">
    <subcellularLocation>
        <location evidence="1">Cell membrane</location>
        <topology evidence="1">Multi-pass membrane protein</topology>
    </subcellularLocation>
</comment>
<dbReference type="GO" id="GO:0005886">
    <property type="term" value="C:plasma membrane"/>
    <property type="evidence" value="ECO:0007669"/>
    <property type="project" value="UniProtKB-SubCell"/>
</dbReference>
<dbReference type="Proteomes" id="UP000809243">
    <property type="component" value="Unassembled WGS sequence"/>
</dbReference>
<feature type="transmembrane region" description="Helical" evidence="6">
    <location>
        <begin position="6"/>
        <end position="21"/>
    </location>
</feature>
<dbReference type="InterPro" id="IPR039428">
    <property type="entry name" value="NUOK/Mnh_C1-like"/>
</dbReference>
<protein>
    <submittedName>
        <fullName evidence="7">Cation:proton antiporter subunit C</fullName>
    </submittedName>
</protein>
<evidence type="ECO:0000256" key="1">
    <source>
        <dbReference type="ARBA" id="ARBA00004651"/>
    </source>
</evidence>
<reference evidence="7" key="1">
    <citation type="submission" date="2021-01" db="EMBL/GenBank/DDBJ databases">
        <title>Active Sulfur Cycling in an Early Earth Analoge.</title>
        <authorList>
            <person name="Hahn C.R."/>
            <person name="Youssef N.H."/>
            <person name="Elshahed M."/>
        </authorList>
    </citation>
    <scope>NUCLEOTIDE SEQUENCE</scope>
    <source>
        <strain evidence="7">Zod_Metabat.1151</strain>
    </source>
</reference>
<organism evidence="7 8">
    <name type="scientific">Candidatus Iainarchaeum sp</name>
    <dbReference type="NCBI Taxonomy" id="3101447"/>
    <lineage>
        <taxon>Archaea</taxon>
        <taxon>Candidatus Iainarchaeota</taxon>
        <taxon>Candidatus Iainarchaeia</taxon>
        <taxon>Candidatus Iainarchaeales</taxon>
        <taxon>Candidatus Iainarchaeaceae</taxon>
        <taxon>Candidatus Iainarchaeum</taxon>
    </lineage>
</organism>
<evidence type="ECO:0000313" key="7">
    <source>
        <dbReference type="EMBL" id="MBN2067022.1"/>
    </source>
</evidence>
<keyword evidence="3 6" id="KW-0812">Transmembrane</keyword>
<gene>
    <name evidence="7" type="ORF">JW744_00985</name>
</gene>
<dbReference type="Gene3D" id="1.10.287.3510">
    <property type="match status" value="1"/>
</dbReference>
<feature type="transmembrane region" description="Helical" evidence="6">
    <location>
        <begin position="28"/>
        <end position="48"/>
    </location>
</feature>
<evidence type="ECO:0000313" key="8">
    <source>
        <dbReference type="Proteomes" id="UP000809243"/>
    </source>
</evidence>
<dbReference type="InterPro" id="IPR050601">
    <property type="entry name" value="CPA3_antiporter_subunitC"/>
</dbReference>
<dbReference type="PANTHER" id="PTHR34583">
    <property type="entry name" value="ANTIPORTER SUBUNIT MNHC2-RELATED"/>
    <property type="match status" value="1"/>
</dbReference>
<keyword evidence="2" id="KW-1003">Cell membrane</keyword>
<keyword evidence="4 6" id="KW-1133">Transmembrane helix</keyword>
<dbReference type="Pfam" id="PF00420">
    <property type="entry name" value="Oxidored_q2"/>
    <property type="match status" value="1"/>
</dbReference>
<feature type="transmembrane region" description="Helical" evidence="6">
    <location>
        <begin position="72"/>
        <end position="96"/>
    </location>
</feature>
<accession>A0A939C8K2</accession>
<sequence>MSIPFIAVIILAVLGIAALLFKRNMVKIVIAINVIGSAANLFLVSLGYRADSVAPIFTNAPKLEMVLPTPQALTLTSIVINMAVVALMLSLAVLFYQKYKTLDSGKRRLSG</sequence>